<evidence type="ECO:0008006" key="3">
    <source>
        <dbReference type="Google" id="ProtNLM"/>
    </source>
</evidence>
<accession>A0ABN2WPZ9</accession>
<dbReference type="RefSeq" id="WP_344336842.1">
    <property type="nucleotide sequence ID" value="NZ_BAAAPZ010000006.1"/>
</dbReference>
<sequence>MSVLRRGALAVGAASAAVMLTGCGLVGVRVATGDGGPVRISAQTTQGPEPVIEETEGPSTEGMEQLSLSLGSSCPARVSLYAPEDWTGSTSGGSYYGMPVDAGIDAAGVSVYCTTSFGDSAAEGVDSSRSYQFSDRDTQIVVEKTSPAGEGYYWAYQAELGEEEPLYKGEPTTVMGVIAHYPVSGQLYQVNVTFSFASDDQQTREYAAASLSHLRVEGASIAAPAWDMGG</sequence>
<organism evidence="1 2">
    <name type="scientific">Brevibacterium salitolerans</name>
    <dbReference type="NCBI Taxonomy" id="1403566"/>
    <lineage>
        <taxon>Bacteria</taxon>
        <taxon>Bacillati</taxon>
        <taxon>Actinomycetota</taxon>
        <taxon>Actinomycetes</taxon>
        <taxon>Micrococcales</taxon>
        <taxon>Brevibacteriaceae</taxon>
        <taxon>Brevibacterium</taxon>
    </lineage>
</organism>
<proteinExistence type="predicted"/>
<dbReference type="PROSITE" id="PS51257">
    <property type="entry name" value="PROKAR_LIPOPROTEIN"/>
    <property type="match status" value="1"/>
</dbReference>
<gene>
    <name evidence="1" type="ORF">GCM10009823_16230</name>
</gene>
<reference evidence="1 2" key="1">
    <citation type="journal article" date="2019" name="Int. J. Syst. Evol. Microbiol.">
        <title>The Global Catalogue of Microorganisms (GCM) 10K type strain sequencing project: providing services to taxonomists for standard genome sequencing and annotation.</title>
        <authorList>
            <consortium name="The Broad Institute Genomics Platform"/>
            <consortium name="The Broad Institute Genome Sequencing Center for Infectious Disease"/>
            <person name="Wu L."/>
            <person name="Ma J."/>
        </authorList>
    </citation>
    <scope>NUCLEOTIDE SEQUENCE [LARGE SCALE GENOMIC DNA]</scope>
    <source>
        <strain evidence="1 2">JCM 15900</strain>
    </source>
</reference>
<keyword evidence="2" id="KW-1185">Reference proteome</keyword>
<comment type="caution">
    <text evidence="1">The sequence shown here is derived from an EMBL/GenBank/DDBJ whole genome shotgun (WGS) entry which is preliminary data.</text>
</comment>
<dbReference type="EMBL" id="BAAAPZ010000006">
    <property type="protein sequence ID" value="GAA2096234.1"/>
    <property type="molecule type" value="Genomic_DNA"/>
</dbReference>
<evidence type="ECO:0000313" key="2">
    <source>
        <dbReference type="Proteomes" id="UP001500984"/>
    </source>
</evidence>
<protein>
    <recommendedName>
        <fullName evidence="3">Lipoprotein</fullName>
    </recommendedName>
</protein>
<evidence type="ECO:0000313" key="1">
    <source>
        <dbReference type="EMBL" id="GAA2096234.1"/>
    </source>
</evidence>
<dbReference type="Proteomes" id="UP001500984">
    <property type="component" value="Unassembled WGS sequence"/>
</dbReference>
<name>A0ABN2WPZ9_9MICO</name>